<accession>A0A9P7UN85</accession>
<dbReference type="EMBL" id="CM032188">
    <property type="protein sequence ID" value="KAG7087978.1"/>
    <property type="molecule type" value="Genomic_DNA"/>
</dbReference>
<evidence type="ECO:0000313" key="3">
    <source>
        <dbReference type="Proteomes" id="UP001049176"/>
    </source>
</evidence>
<dbReference type="KEGG" id="more:E1B28_012018"/>
<dbReference type="GeneID" id="66081093"/>
<evidence type="ECO:0008006" key="4">
    <source>
        <dbReference type="Google" id="ProtNLM"/>
    </source>
</evidence>
<dbReference type="Proteomes" id="UP001049176">
    <property type="component" value="Chromosome 8"/>
</dbReference>
<comment type="caution">
    <text evidence="2">The sequence shown here is derived from an EMBL/GenBank/DDBJ whole genome shotgun (WGS) entry which is preliminary data.</text>
</comment>
<feature type="chain" id="PRO_5040160463" description="Secreted protein" evidence="1">
    <location>
        <begin position="18"/>
        <end position="101"/>
    </location>
</feature>
<proteinExistence type="predicted"/>
<sequence length="101" mass="11795">MWVFLFILNCCHIASNSKTSRSLDLAERQKTPLQVAALPIAHFGWCSPGMQCSPSAVFEYIQQQQHQKHMLRSPFHMTRCIGNWRRRYEPPKFDLDLTSTK</sequence>
<keyword evidence="3" id="KW-1185">Reference proteome</keyword>
<organism evidence="2 3">
    <name type="scientific">Marasmius oreades</name>
    <name type="common">fairy-ring Marasmius</name>
    <dbReference type="NCBI Taxonomy" id="181124"/>
    <lineage>
        <taxon>Eukaryota</taxon>
        <taxon>Fungi</taxon>
        <taxon>Dikarya</taxon>
        <taxon>Basidiomycota</taxon>
        <taxon>Agaricomycotina</taxon>
        <taxon>Agaricomycetes</taxon>
        <taxon>Agaricomycetidae</taxon>
        <taxon>Agaricales</taxon>
        <taxon>Marasmiineae</taxon>
        <taxon>Marasmiaceae</taxon>
        <taxon>Marasmius</taxon>
    </lineage>
</organism>
<dbReference type="AlphaFoldDB" id="A0A9P7UN85"/>
<dbReference type="RefSeq" id="XP_043004449.1">
    <property type="nucleotide sequence ID" value="XM_043157083.1"/>
</dbReference>
<gene>
    <name evidence="2" type="ORF">E1B28_012018</name>
</gene>
<feature type="signal peptide" evidence="1">
    <location>
        <begin position="1"/>
        <end position="17"/>
    </location>
</feature>
<evidence type="ECO:0000313" key="2">
    <source>
        <dbReference type="EMBL" id="KAG7087978.1"/>
    </source>
</evidence>
<reference evidence="2" key="1">
    <citation type="journal article" date="2021" name="Genome Biol. Evol.">
        <title>The assembled and annotated genome of the fairy-ring fungus Marasmius oreades.</title>
        <authorList>
            <person name="Hiltunen M."/>
            <person name="Ament-Velasquez S.L."/>
            <person name="Johannesson H."/>
        </authorList>
    </citation>
    <scope>NUCLEOTIDE SEQUENCE</scope>
    <source>
        <strain evidence="2">03SP1</strain>
    </source>
</reference>
<protein>
    <recommendedName>
        <fullName evidence="4">Secreted protein</fullName>
    </recommendedName>
</protein>
<evidence type="ECO:0000256" key="1">
    <source>
        <dbReference type="SAM" id="SignalP"/>
    </source>
</evidence>
<name>A0A9P7UN85_9AGAR</name>
<keyword evidence="1" id="KW-0732">Signal</keyword>